<evidence type="ECO:0008006" key="10">
    <source>
        <dbReference type="Google" id="ProtNLM"/>
    </source>
</evidence>
<feature type="region of interest" description="Disordered" evidence="6">
    <location>
        <begin position="1"/>
        <end position="25"/>
    </location>
</feature>
<dbReference type="RefSeq" id="XP_053022552.1">
    <property type="nucleotide sequence ID" value="XM_053171363.1"/>
</dbReference>
<dbReference type="GeneID" id="77812258"/>
<feature type="compositionally biased region" description="Basic and acidic residues" evidence="6">
    <location>
        <begin position="1"/>
        <end position="10"/>
    </location>
</feature>
<comment type="subcellular location">
    <subcellularLocation>
        <location evidence="1">Membrane</location>
        <topology evidence="1">Multi-pass membrane protein</topology>
    </subcellularLocation>
</comment>
<keyword evidence="4 7" id="KW-1133">Transmembrane helix</keyword>
<evidence type="ECO:0000313" key="8">
    <source>
        <dbReference type="EMBL" id="WAQ86997.1"/>
    </source>
</evidence>
<sequence>MAQDKRREKIPSISDSGSDSEEDDDPIVKRIPLFFNSTPDFSLPSFAHFKPVLLDDEGNQNESQQQQSNKKKRPKTLTLLQYPFKSQNPNSSHPLLPPSLQPDPIHNPQQQPAPIHAKYKPGVRSLRLDVPLETKIGINENRFSDERAREFAKGLQDNKNSQSSGFNKKHHHTVTDDECDPLDKMSLGSTLIPEQSNYAVGVLKRGSIEDGDDDEDDELHIVPLDQILQMRPNLDYLDQLDQINSQADKQARREQGLDSDDSEDGSENEEVDEEALKKKALAKKKSEANEAKALQVSVIASGDGDRVGAGLRSGGPLFAPLRAAESETPINLIHYHSETKEAEAIRQKMYSSNKIMWTSQLSMTRNPTAVQPPNRLARPHPQHIRTTKHPTKTECFILVPSNLSCRPTIFRQETISYLSKSSTMSAQDKFNYYIAQIDKELSKYPALTKLEQQLQVPKAYGVLGLAGLFSIFIFFNIFAGFLTTALGWGLPAYFSIQALESPSSGDDVQWLTYWTVFGFFNIIESFADIILYWFPFYYTFKCVFIVWLMLPQTRGAQTVYHKALKPLVASTASKTSAPPETAPQ</sequence>
<organism evidence="8 9">
    <name type="scientific">Puccinia triticina</name>
    <dbReference type="NCBI Taxonomy" id="208348"/>
    <lineage>
        <taxon>Eukaryota</taxon>
        <taxon>Fungi</taxon>
        <taxon>Dikarya</taxon>
        <taxon>Basidiomycota</taxon>
        <taxon>Pucciniomycotina</taxon>
        <taxon>Pucciniomycetes</taxon>
        <taxon>Pucciniales</taxon>
        <taxon>Pucciniaceae</taxon>
        <taxon>Puccinia</taxon>
    </lineage>
</organism>
<keyword evidence="9" id="KW-1185">Reference proteome</keyword>
<feature type="compositionally biased region" description="Polar residues" evidence="6">
    <location>
        <begin position="157"/>
        <end position="166"/>
    </location>
</feature>
<keyword evidence="5 7" id="KW-0472">Membrane</keyword>
<reference evidence="8" key="1">
    <citation type="submission" date="2022-10" db="EMBL/GenBank/DDBJ databases">
        <title>Puccinia triticina Genome sequencing and assembly.</title>
        <authorList>
            <person name="Li C."/>
        </authorList>
    </citation>
    <scope>NUCLEOTIDE SEQUENCE</scope>
    <source>
        <strain evidence="8">Pt15</strain>
    </source>
</reference>
<evidence type="ECO:0000256" key="7">
    <source>
        <dbReference type="SAM" id="Phobius"/>
    </source>
</evidence>
<dbReference type="Pfam" id="PF04801">
    <property type="entry name" value="RPC5"/>
    <property type="match status" value="1"/>
</dbReference>
<dbReference type="Proteomes" id="UP001164743">
    <property type="component" value="Chromosome 7A"/>
</dbReference>
<feature type="region of interest" description="Disordered" evidence="6">
    <location>
        <begin position="53"/>
        <end position="119"/>
    </location>
</feature>
<dbReference type="EMBL" id="CP110427">
    <property type="protein sequence ID" value="WAQ86997.1"/>
    <property type="molecule type" value="Genomic_DNA"/>
</dbReference>
<feature type="transmembrane region" description="Helical" evidence="7">
    <location>
        <begin position="459"/>
        <end position="490"/>
    </location>
</feature>
<evidence type="ECO:0000256" key="2">
    <source>
        <dbReference type="ARBA" id="ARBA00008573"/>
    </source>
</evidence>
<dbReference type="Pfam" id="PF03134">
    <property type="entry name" value="TB2_DP1_HVA22"/>
    <property type="match status" value="1"/>
</dbReference>
<evidence type="ECO:0000256" key="5">
    <source>
        <dbReference type="ARBA" id="ARBA00023136"/>
    </source>
</evidence>
<keyword evidence="3 7" id="KW-0812">Transmembrane</keyword>
<evidence type="ECO:0000256" key="1">
    <source>
        <dbReference type="ARBA" id="ARBA00004141"/>
    </source>
</evidence>
<comment type="similarity">
    <text evidence="2">Belongs to the DP1 family.</text>
</comment>
<feature type="region of interest" description="Disordered" evidence="6">
    <location>
        <begin position="155"/>
        <end position="181"/>
    </location>
</feature>
<evidence type="ECO:0000256" key="6">
    <source>
        <dbReference type="SAM" id="MobiDB-lite"/>
    </source>
</evidence>
<feature type="region of interest" description="Disordered" evidence="6">
    <location>
        <begin position="246"/>
        <end position="273"/>
    </location>
</feature>
<dbReference type="InterPro" id="IPR004345">
    <property type="entry name" value="TB2_DP1_HVA22"/>
</dbReference>
<gene>
    <name evidence="8" type="ORF">PtA15_7A726</name>
</gene>
<evidence type="ECO:0000256" key="3">
    <source>
        <dbReference type="ARBA" id="ARBA00022692"/>
    </source>
</evidence>
<dbReference type="PANTHER" id="PTHR12300:SF161">
    <property type="entry name" value="RECEPTOR EXPRESSION-ENHANCING PROTEIN"/>
    <property type="match status" value="1"/>
</dbReference>
<feature type="compositionally biased region" description="Acidic residues" evidence="6">
    <location>
        <begin position="257"/>
        <end position="273"/>
    </location>
</feature>
<evidence type="ECO:0000256" key="4">
    <source>
        <dbReference type="ARBA" id="ARBA00022989"/>
    </source>
</evidence>
<name>A0ABY7CW95_9BASI</name>
<accession>A0ABY7CW95</accession>
<evidence type="ECO:0000313" key="9">
    <source>
        <dbReference type="Proteomes" id="UP001164743"/>
    </source>
</evidence>
<protein>
    <recommendedName>
        <fullName evidence="10">Protein YOP1</fullName>
    </recommendedName>
</protein>
<dbReference type="InterPro" id="IPR006886">
    <property type="entry name" value="RNA_pol_III_Rpc5"/>
</dbReference>
<proteinExistence type="inferred from homology"/>
<dbReference type="PANTHER" id="PTHR12300">
    <property type="entry name" value="HVA22-LIKE PROTEINS"/>
    <property type="match status" value="1"/>
</dbReference>